<accession>A0ACB9LND4</accession>
<sequence>MTTRNKSAGKQKENPPPMPARVDDIEDIVFSWSIDDVLDKHLHAHRVKGIPSTFSSTTQYFQSYELPLLEETRAGISSSVEDILARPYAKVVQFSTRKKDGNGKKTTFDVEVDGWKNRTGQQNKEPYKTLPGDLLLLTTAAPMDIREVRQLGSEWAFATVRNIKGDDDDNDDDQNDDNASATRFKVQAIWTSDRSDWLPEFVVHLVNMSTAKRIWTALGLSNNLVIINDVLHTKSKAERNCISCIAEDSDSRSLPLDNLNDSQARAVSTVLKKFKCMHKPAVELIWGPPGTGKTKTLATLLFALFKTKFRTLVCAPTNVAIKEISSRVVKMIQESYEHGGMSSCCLRDVLIFGNKDRLKIDSSTDIEDIFLDFRVKRLTMFFAPNTGWQHCLRCVSDLLTDGVLQYDIFCQNEQENKMGSQNRKSFHDFFKERLKSIIRMLWECASILQSHVPSSVVPWVVVDDALSLLTSLDSLKTLLLLSRLKSKELRKAFSSPSNNFNLATSETSADALSVLGVTRWKCISASKSLIESIKKLRLPTFTSREALEAVCFKSTRLIFSTAASSHKLHRYTDEVPLKYLVIDEAAQLKECESVIPLQLPLLRHVVLVGDELQLPPMVESKVSKQAKFGRSLFERLSSLGYHRHLLNIQYRMHPSISRFPTSNFYQNQILDAPSVKENGYEKRYLTGPMFGPYSFIDIAYGREELGKDRRSQRNYAEVDAVLAILHNLYKACEISGQQISVGVITPYSGQVTLICEKIGKKYEKKSRFSVKVRTVDGFQGGEDDVIIVSTVRSNSGGFIGFMKDPNRANVTLTRARHCLWVLGDGSTLRKSKSVWADLVADAKAQGCYFKIRSRRALASTFQCDKGNVSLGEDSESASYLDEMSGEFKRLNIGKNAGESTSGSRQVKKHISKEATLYL</sequence>
<dbReference type="Proteomes" id="UP001057402">
    <property type="component" value="Chromosome 11"/>
</dbReference>
<reference evidence="2" key="1">
    <citation type="journal article" date="2023" name="Front. Plant Sci.">
        <title>Chromosomal-level genome assembly of Melastoma candidum provides insights into trichome evolution.</title>
        <authorList>
            <person name="Zhong Y."/>
            <person name="Wu W."/>
            <person name="Sun C."/>
            <person name="Zou P."/>
            <person name="Liu Y."/>
            <person name="Dai S."/>
            <person name="Zhou R."/>
        </authorList>
    </citation>
    <scope>NUCLEOTIDE SEQUENCE [LARGE SCALE GENOMIC DNA]</scope>
</reference>
<protein>
    <submittedName>
        <fullName evidence="1">Uncharacterized protein</fullName>
    </submittedName>
</protein>
<evidence type="ECO:0000313" key="2">
    <source>
        <dbReference type="Proteomes" id="UP001057402"/>
    </source>
</evidence>
<evidence type="ECO:0000313" key="1">
    <source>
        <dbReference type="EMBL" id="KAI4312748.1"/>
    </source>
</evidence>
<organism evidence="1 2">
    <name type="scientific">Melastoma candidum</name>
    <dbReference type="NCBI Taxonomy" id="119954"/>
    <lineage>
        <taxon>Eukaryota</taxon>
        <taxon>Viridiplantae</taxon>
        <taxon>Streptophyta</taxon>
        <taxon>Embryophyta</taxon>
        <taxon>Tracheophyta</taxon>
        <taxon>Spermatophyta</taxon>
        <taxon>Magnoliopsida</taxon>
        <taxon>eudicotyledons</taxon>
        <taxon>Gunneridae</taxon>
        <taxon>Pentapetalae</taxon>
        <taxon>rosids</taxon>
        <taxon>malvids</taxon>
        <taxon>Myrtales</taxon>
        <taxon>Melastomataceae</taxon>
        <taxon>Melastomatoideae</taxon>
        <taxon>Melastomateae</taxon>
        <taxon>Melastoma</taxon>
    </lineage>
</organism>
<dbReference type="EMBL" id="CM042890">
    <property type="protein sequence ID" value="KAI4312748.1"/>
    <property type="molecule type" value="Genomic_DNA"/>
</dbReference>
<comment type="caution">
    <text evidence="1">The sequence shown here is derived from an EMBL/GenBank/DDBJ whole genome shotgun (WGS) entry which is preliminary data.</text>
</comment>
<keyword evidence="2" id="KW-1185">Reference proteome</keyword>
<name>A0ACB9LND4_9MYRT</name>
<gene>
    <name evidence="1" type="ORF">MLD38_037545</name>
</gene>
<proteinExistence type="predicted"/>